<dbReference type="RefSeq" id="WP_301166398.1">
    <property type="nucleotide sequence ID" value="NZ_JAUHTR010000006.1"/>
</dbReference>
<name>A0ABT8HX43_9BACL</name>
<comment type="caution">
    <text evidence="6">The sequence shown here is derived from an EMBL/GenBank/DDBJ whole genome shotgun (WGS) entry which is preliminary data.</text>
</comment>
<feature type="coiled-coil region" evidence="4">
    <location>
        <begin position="214"/>
        <end position="258"/>
    </location>
</feature>
<dbReference type="Pfam" id="PF13476">
    <property type="entry name" value="AAA_23"/>
    <property type="match status" value="1"/>
</dbReference>
<dbReference type="Gene3D" id="1.10.287.510">
    <property type="entry name" value="Helix hairpin bin"/>
    <property type="match status" value="1"/>
</dbReference>
<accession>A0ABT8HX43</accession>
<feature type="domain" description="Rad50/SbcC-type AAA" evidence="5">
    <location>
        <begin position="7"/>
        <end position="260"/>
    </location>
</feature>
<keyword evidence="4" id="KW-0175">Coiled coil</keyword>
<feature type="coiled-coil region" evidence="4">
    <location>
        <begin position="294"/>
        <end position="321"/>
    </location>
</feature>
<dbReference type="Gene3D" id="3.40.50.300">
    <property type="entry name" value="P-loop containing nucleotide triphosphate hydrolases"/>
    <property type="match status" value="1"/>
</dbReference>
<feature type="coiled-coil region" evidence="4">
    <location>
        <begin position="359"/>
        <end position="386"/>
    </location>
</feature>
<dbReference type="InterPro" id="IPR038729">
    <property type="entry name" value="Rad50/SbcC_AAA"/>
</dbReference>
<evidence type="ECO:0000256" key="4">
    <source>
        <dbReference type="SAM" id="Coils"/>
    </source>
</evidence>
<evidence type="ECO:0000313" key="7">
    <source>
        <dbReference type="Proteomes" id="UP001172721"/>
    </source>
</evidence>
<evidence type="ECO:0000256" key="1">
    <source>
        <dbReference type="ARBA" id="ARBA00006930"/>
    </source>
</evidence>
<reference evidence="6" key="1">
    <citation type="submission" date="2023-07" db="EMBL/GenBank/DDBJ databases">
        <title>Fictibacillus sp. isolated from freshwater pond.</title>
        <authorList>
            <person name="Kirdat K."/>
            <person name="Bhat A."/>
            <person name="Mourya A."/>
            <person name="Yadav A."/>
        </authorList>
    </citation>
    <scope>NUCLEOTIDE SEQUENCE</scope>
    <source>
        <strain evidence="6">NE201</strain>
    </source>
</reference>
<evidence type="ECO:0000256" key="3">
    <source>
        <dbReference type="ARBA" id="ARBA00013368"/>
    </source>
</evidence>
<protein>
    <recommendedName>
        <fullName evidence="3">Nuclease SbcCD subunit C</fullName>
    </recommendedName>
</protein>
<evidence type="ECO:0000256" key="2">
    <source>
        <dbReference type="ARBA" id="ARBA00011322"/>
    </source>
</evidence>
<keyword evidence="7" id="KW-1185">Reference proteome</keyword>
<evidence type="ECO:0000259" key="5">
    <source>
        <dbReference type="Pfam" id="PF13476"/>
    </source>
</evidence>
<evidence type="ECO:0000313" key="6">
    <source>
        <dbReference type="EMBL" id="MDN4525359.1"/>
    </source>
</evidence>
<dbReference type="InterPro" id="IPR027417">
    <property type="entry name" value="P-loop_NTPase"/>
</dbReference>
<dbReference type="SUPFAM" id="SSF52540">
    <property type="entry name" value="P-loop containing nucleoside triphosphate hydrolases"/>
    <property type="match status" value="1"/>
</dbReference>
<dbReference type="Proteomes" id="UP001172721">
    <property type="component" value="Unassembled WGS sequence"/>
</dbReference>
<dbReference type="EMBL" id="JAUHTR010000006">
    <property type="protein sequence ID" value="MDN4525359.1"/>
    <property type="molecule type" value="Genomic_DNA"/>
</dbReference>
<dbReference type="PANTHER" id="PTHR32114">
    <property type="entry name" value="ABC TRANSPORTER ABCH.3"/>
    <property type="match status" value="1"/>
</dbReference>
<gene>
    <name evidence="6" type="ORF">QYB97_12775</name>
</gene>
<sequence>MKITFDRLTISNFKNHDSLIINFSDVTNIAGKNGEGKTSIGEAITYLLYGIDMMGTKLDPTPIHQEEPEETKVEMLLSVDGKQTLLARTLKKGKAKYYINEVPEKATKYTQFVEELFDKNLFLSLFNPVYFSSQHWEDQRKQLLQFVSEPLNKEILAKLGKTDAGALEEPLKKMSLDDLEKVHREKFNTNDKKYDRASERVLTLKEQLNKFLDAADPEAKVEDLQKQINSLKEKRDGLDDERLKKMEANNKRTRLESQWEMLRRDILQVKSDIEAIDSEPIADACSTCGQPLDEESIQKVLENKKARIDNAKAKGRKYQADLKPLKAQLEALPPLEEIPHAEKSPAHELDTQIYSLRVKVEAVGRIDQLKGEIAEAEANKETIRTDRNASQKVVDAIKAFRTKRAELMVQKMDELFTTISVQLFKEQRNGDLKATFEIEMDGKPFSKLSTAEKIKAGLELIEVLSQQSGLVAPCFVDNAESIIRFAKPSGQLIVARVVDQDLTITKQEAVPSE</sequence>
<comment type="subunit">
    <text evidence="2">Heterodimer of SbcC and SbcD.</text>
</comment>
<proteinExistence type="inferred from homology"/>
<organism evidence="6 7">
    <name type="scientific">Fictibacillus fluitans</name>
    <dbReference type="NCBI Taxonomy" id="3058422"/>
    <lineage>
        <taxon>Bacteria</taxon>
        <taxon>Bacillati</taxon>
        <taxon>Bacillota</taxon>
        <taxon>Bacilli</taxon>
        <taxon>Bacillales</taxon>
        <taxon>Fictibacillaceae</taxon>
        <taxon>Fictibacillus</taxon>
    </lineage>
</organism>
<comment type="similarity">
    <text evidence="1">Belongs to the SMC family. SbcC subfamily.</text>
</comment>
<dbReference type="SUPFAM" id="SSF75712">
    <property type="entry name" value="Rad50 coiled-coil Zn hook"/>
    <property type="match status" value="1"/>
</dbReference>
<dbReference type="PANTHER" id="PTHR32114:SF2">
    <property type="entry name" value="ABC TRANSPORTER ABCH.3"/>
    <property type="match status" value="1"/>
</dbReference>